<dbReference type="SUPFAM" id="SSF50118">
    <property type="entry name" value="Cell growth inhibitor/plasmid maintenance toxic component"/>
    <property type="match status" value="1"/>
</dbReference>
<sequence length="100" mass="11203">MPYSDFRQFKGRPVLVFKIIDKNDVLVLPLTTNLHREGIVITNDDIETGSLKKESVVIVPKLTAIDASLISESNSIATLKNETSVKILKDICKKFECKNL</sequence>
<name>A0A6S6UFJ7_9BACT</name>
<dbReference type="Pfam" id="PF02452">
    <property type="entry name" value="PemK_toxin"/>
    <property type="match status" value="1"/>
</dbReference>
<dbReference type="GO" id="GO:0003677">
    <property type="term" value="F:DNA binding"/>
    <property type="evidence" value="ECO:0007669"/>
    <property type="project" value="InterPro"/>
</dbReference>
<dbReference type="InterPro" id="IPR011067">
    <property type="entry name" value="Plasmid_toxin/cell-grow_inhib"/>
</dbReference>
<dbReference type="AlphaFoldDB" id="A0A6S6UFJ7"/>
<proteinExistence type="predicted"/>
<evidence type="ECO:0000313" key="1">
    <source>
        <dbReference type="EMBL" id="CAA6828454.1"/>
    </source>
</evidence>
<protein>
    <submittedName>
        <fullName evidence="1">Uncharacterized protein</fullName>
    </submittedName>
</protein>
<dbReference type="InterPro" id="IPR003477">
    <property type="entry name" value="PemK-like"/>
</dbReference>
<dbReference type="Gene3D" id="2.30.30.110">
    <property type="match status" value="1"/>
</dbReference>
<reference evidence="1" key="1">
    <citation type="submission" date="2020-01" db="EMBL/GenBank/DDBJ databases">
        <authorList>
            <person name="Meier V. D."/>
            <person name="Meier V D."/>
        </authorList>
    </citation>
    <scope>NUCLEOTIDE SEQUENCE</scope>
    <source>
        <strain evidence="1">HLG_WM_MAG_01</strain>
    </source>
</reference>
<accession>A0A6S6UFJ7</accession>
<organism evidence="1">
    <name type="scientific">uncultured Sulfurovum sp</name>
    <dbReference type="NCBI Taxonomy" id="269237"/>
    <lineage>
        <taxon>Bacteria</taxon>
        <taxon>Pseudomonadati</taxon>
        <taxon>Campylobacterota</taxon>
        <taxon>Epsilonproteobacteria</taxon>
        <taxon>Campylobacterales</taxon>
        <taxon>Sulfurovaceae</taxon>
        <taxon>Sulfurovum</taxon>
        <taxon>environmental samples</taxon>
    </lineage>
</organism>
<gene>
    <name evidence="1" type="ORF">HELGO_WM1989</name>
</gene>
<dbReference type="EMBL" id="CACVAS010000170">
    <property type="protein sequence ID" value="CAA6828454.1"/>
    <property type="molecule type" value="Genomic_DNA"/>
</dbReference>